<feature type="region of interest" description="Disordered" evidence="2">
    <location>
        <begin position="222"/>
        <end position="248"/>
    </location>
</feature>
<name>A0AAV5FZA3_ELECO</name>
<dbReference type="AlphaFoldDB" id="A0AAV5FZA3"/>
<dbReference type="PANTHER" id="PTHR31669">
    <property type="entry name" value="PROTEIN FAR1-RELATED SEQUENCE 10-RELATED"/>
    <property type="match status" value="1"/>
</dbReference>
<accession>A0AAV5FZA3</accession>
<feature type="compositionally biased region" description="Basic and acidic residues" evidence="2">
    <location>
        <begin position="238"/>
        <end position="248"/>
    </location>
</feature>
<reference evidence="4" key="1">
    <citation type="journal article" date="2018" name="DNA Res.">
        <title>Multiple hybrid de novo genome assembly of finger millet, an orphan allotetraploid crop.</title>
        <authorList>
            <person name="Hatakeyama M."/>
            <person name="Aluri S."/>
            <person name="Balachadran M.T."/>
            <person name="Sivarajan S.R."/>
            <person name="Patrignani A."/>
            <person name="Gruter S."/>
            <person name="Poveda L."/>
            <person name="Shimizu-Inatsugi R."/>
            <person name="Baeten J."/>
            <person name="Francoijs K.J."/>
            <person name="Nataraja K.N."/>
            <person name="Reddy Y.A.N."/>
            <person name="Phadnis S."/>
            <person name="Ravikumar R.L."/>
            <person name="Schlapbach R."/>
            <person name="Sreeman S.M."/>
            <person name="Shimizu K.K."/>
        </authorList>
    </citation>
    <scope>NUCLEOTIDE SEQUENCE</scope>
</reference>
<comment type="similarity">
    <text evidence="1">Belongs to the FHY3/FAR1 family.</text>
</comment>
<dbReference type="PANTHER" id="PTHR31669:SF217">
    <property type="entry name" value="PROTEIN FAR1-RELATED SEQUENCE"/>
    <property type="match status" value="1"/>
</dbReference>
<dbReference type="Pfam" id="PF03101">
    <property type="entry name" value="FAR1"/>
    <property type="match status" value="1"/>
</dbReference>
<dbReference type="GO" id="GO:0006355">
    <property type="term" value="P:regulation of DNA-templated transcription"/>
    <property type="evidence" value="ECO:0007669"/>
    <property type="project" value="UniProtKB-UniRule"/>
</dbReference>
<keyword evidence="1" id="KW-0479">Metal-binding</keyword>
<evidence type="ECO:0000259" key="3">
    <source>
        <dbReference type="Pfam" id="PF03101"/>
    </source>
</evidence>
<feature type="region of interest" description="Disordered" evidence="2">
    <location>
        <begin position="571"/>
        <end position="609"/>
    </location>
</feature>
<proteinExistence type="inferred from homology"/>
<evidence type="ECO:0000256" key="2">
    <source>
        <dbReference type="SAM" id="MobiDB-lite"/>
    </source>
</evidence>
<comment type="function">
    <text evidence="1">Putative transcription activator involved in regulating light control of development.</text>
</comment>
<sequence length="663" mass="75411">MVIAHAVAAHLALPRDGAYGLVMPSLLVQPHLLPAVGSLRRPRTKSRSPYPGLRRLCRWPAPPACLASATFMAGWNLRNMESEGSAIVNEDVLNGVRNMASPVSINISNDAPQPTPVTTACVISSTPDAPIPAVPVSFSPAWLEDSMRYRVMITPPTPITPEQLITPEVEPTYAHDPRIGPKYVPHSDMTFESLDEVYNFYAMYAMLAGFLVRKGRKRNGKRGQEYECSFKGNHRGSPRADRKRDKTTMRKRCKAMVCALQSKDEGVVHFKRIVLEHNHIFTCSPRMVKSMRAHKNKDPALTTMIDMLLNNKIRHVKVMSILRKTVGGCESLNVTEKDVQNRWHMLRKYKDPLKQLYNVHPTLCDKLTSVINHPLNPAKFERAWTYMLNEFKIHDNAVMGSLFNTRKMWIAAFYKNIFCGIMSSTQRSESVNALVKGGYIDNSTPIHEFIKQFLEMLQHMYENEARERYNSQSEPVTVTYHPFEQQLSKIYSRNVFKEFKKTQKRSTKFTIHPNPEKTGYYFIKHRPVDTTFPWIQHEFSVKAVIDVEESENSVFNCECMNWEHKATCDRVSRMESEGVTKKPRGRPRGSGSGRGTTREGGSANERVHDMDVEMQRRTRRAMMKNIRGGGIAGSSTCYGVNDDYYSEYSAGDDGAEYASMSDD</sequence>
<feature type="compositionally biased region" description="Basic and acidic residues" evidence="2">
    <location>
        <begin position="571"/>
        <end position="580"/>
    </location>
</feature>
<evidence type="ECO:0000313" key="5">
    <source>
        <dbReference type="Proteomes" id="UP001054889"/>
    </source>
</evidence>
<dbReference type="GO" id="GO:0008270">
    <property type="term" value="F:zinc ion binding"/>
    <property type="evidence" value="ECO:0007669"/>
    <property type="project" value="UniProtKB-UniRule"/>
</dbReference>
<comment type="subcellular location">
    <subcellularLocation>
        <location evidence="1">Nucleus</location>
    </subcellularLocation>
</comment>
<organism evidence="4 5">
    <name type="scientific">Eleusine coracana subsp. coracana</name>
    <dbReference type="NCBI Taxonomy" id="191504"/>
    <lineage>
        <taxon>Eukaryota</taxon>
        <taxon>Viridiplantae</taxon>
        <taxon>Streptophyta</taxon>
        <taxon>Embryophyta</taxon>
        <taxon>Tracheophyta</taxon>
        <taxon>Spermatophyta</taxon>
        <taxon>Magnoliopsida</taxon>
        <taxon>Liliopsida</taxon>
        <taxon>Poales</taxon>
        <taxon>Poaceae</taxon>
        <taxon>PACMAD clade</taxon>
        <taxon>Chloridoideae</taxon>
        <taxon>Cynodonteae</taxon>
        <taxon>Eleusininae</taxon>
        <taxon>Eleusine</taxon>
    </lineage>
</organism>
<gene>
    <name evidence="4" type="primary">gb29385</name>
    <name evidence="4" type="ORF">PR202_gb29385</name>
</gene>
<evidence type="ECO:0000313" key="4">
    <source>
        <dbReference type="EMBL" id="GJN40204.1"/>
    </source>
</evidence>
<reference evidence="4" key="2">
    <citation type="submission" date="2021-12" db="EMBL/GenBank/DDBJ databases">
        <title>Resequencing data analysis of finger millet.</title>
        <authorList>
            <person name="Hatakeyama M."/>
            <person name="Aluri S."/>
            <person name="Balachadran M.T."/>
            <person name="Sivarajan S.R."/>
            <person name="Poveda L."/>
            <person name="Shimizu-Inatsugi R."/>
            <person name="Schlapbach R."/>
            <person name="Sreeman S.M."/>
            <person name="Shimizu K.K."/>
        </authorList>
    </citation>
    <scope>NUCLEOTIDE SEQUENCE</scope>
</reference>
<protein>
    <recommendedName>
        <fullName evidence="1">Protein FAR1-RELATED SEQUENCE</fullName>
    </recommendedName>
</protein>
<keyword evidence="5" id="KW-1185">Reference proteome</keyword>
<dbReference type="InterPro" id="IPR004330">
    <property type="entry name" value="FAR1_DNA_bnd_dom"/>
</dbReference>
<keyword evidence="1" id="KW-0862">Zinc</keyword>
<feature type="domain" description="FAR1" evidence="3">
    <location>
        <begin position="199"/>
        <end position="280"/>
    </location>
</feature>
<dbReference type="InterPro" id="IPR031052">
    <property type="entry name" value="FHY3/FAR1"/>
</dbReference>
<evidence type="ECO:0000256" key="1">
    <source>
        <dbReference type="RuleBase" id="RU367018"/>
    </source>
</evidence>
<dbReference type="GO" id="GO:0005634">
    <property type="term" value="C:nucleus"/>
    <property type="evidence" value="ECO:0007669"/>
    <property type="project" value="UniProtKB-SubCell"/>
</dbReference>
<dbReference type="EMBL" id="BQKI01000106">
    <property type="protein sequence ID" value="GJN40204.1"/>
    <property type="molecule type" value="Genomic_DNA"/>
</dbReference>
<comment type="caution">
    <text evidence="4">The sequence shown here is derived from an EMBL/GenBank/DDBJ whole genome shotgun (WGS) entry which is preliminary data.</text>
</comment>
<dbReference type="Proteomes" id="UP001054889">
    <property type="component" value="Unassembled WGS sequence"/>
</dbReference>
<keyword evidence="1" id="KW-0863">Zinc-finger</keyword>
<keyword evidence="1" id="KW-0539">Nucleus</keyword>